<accession>A0A8B6FM06</accession>
<dbReference type="Proteomes" id="UP000596742">
    <property type="component" value="Unassembled WGS sequence"/>
</dbReference>
<dbReference type="EMBL" id="UYJE01007160">
    <property type="protein sequence ID" value="VDI52234.1"/>
    <property type="molecule type" value="Genomic_DNA"/>
</dbReference>
<name>A0A8B6FM06_MYTGA</name>
<evidence type="ECO:0000313" key="2">
    <source>
        <dbReference type="Proteomes" id="UP000596742"/>
    </source>
</evidence>
<keyword evidence="2" id="KW-1185">Reference proteome</keyword>
<reference evidence="1" key="1">
    <citation type="submission" date="2018-11" db="EMBL/GenBank/DDBJ databases">
        <authorList>
            <person name="Alioto T."/>
            <person name="Alioto T."/>
        </authorList>
    </citation>
    <scope>NUCLEOTIDE SEQUENCE</scope>
</reference>
<feature type="non-terminal residue" evidence="1">
    <location>
        <position position="144"/>
    </location>
</feature>
<protein>
    <submittedName>
        <fullName evidence="1">Uncharacterized protein</fullName>
    </submittedName>
</protein>
<dbReference type="AlphaFoldDB" id="A0A8B6FM06"/>
<sequence>CLTSSEAFCDIYKFSAFMYPNKIEFMTNKLLLVKPVITVLKTTSSYFARLRRHLFESRRKKIKSIADRWTSGTKTILSCWKPNTEIMNQTDNDLRHKFHKKIFRNLKRMVSIYINEVKPLNKQNIYKIFVQISPISTSLKIFIT</sequence>
<feature type="non-terminal residue" evidence="1">
    <location>
        <position position="1"/>
    </location>
</feature>
<evidence type="ECO:0000313" key="1">
    <source>
        <dbReference type="EMBL" id="VDI52234.1"/>
    </source>
</evidence>
<gene>
    <name evidence="1" type="ORF">MGAL_10B036696</name>
</gene>
<proteinExistence type="predicted"/>
<organism evidence="1 2">
    <name type="scientific">Mytilus galloprovincialis</name>
    <name type="common">Mediterranean mussel</name>
    <dbReference type="NCBI Taxonomy" id="29158"/>
    <lineage>
        <taxon>Eukaryota</taxon>
        <taxon>Metazoa</taxon>
        <taxon>Spiralia</taxon>
        <taxon>Lophotrochozoa</taxon>
        <taxon>Mollusca</taxon>
        <taxon>Bivalvia</taxon>
        <taxon>Autobranchia</taxon>
        <taxon>Pteriomorphia</taxon>
        <taxon>Mytilida</taxon>
        <taxon>Mytiloidea</taxon>
        <taxon>Mytilidae</taxon>
        <taxon>Mytilinae</taxon>
        <taxon>Mytilus</taxon>
    </lineage>
</organism>
<comment type="caution">
    <text evidence="1">The sequence shown here is derived from an EMBL/GenBank/DDBJ whole genome shotgun (WGS) entry which is preliminary data.</text>
</comment>